<dbReference type="GO" id="GO:0005634">
    <property type="term" value="C:nucleus"/>
    <property type="evidence" value="ECO:0007669"/>
    <property type="project" value="TreeGrafter"/>
</dbReference>
<evidence type="ECO:0000256" key="2">
    <source>
        <dbReference type="ARBA" id="ARBA00022771"/>
    </source>
</evidence>
<evidence type="ECO:0000313" key="7">
    <source>
        <dbReference type="EMBL" id="KNC98780.1"/>
    </source>
</evidence>
<gene>
    <name evidence="7" type="ORF">SPPG_05759</name>
</gene>
<dbReference type="PROSITE" id="PS50089">
    <property type="entry name" value="ZF_RING_2"/>
    <property type="match status" value="1"/>
</dbReference>
<dbReference type="InterPro" id="IPR013083">
    <property type="entry name" value="Znf_RING/FYVE/PHD"/>
</dbReference>
<dbReference type="eggNOG" id="KOG0800">
    <property type="taxonomic scope" value="Eukaryota"/>
</dbReference>
<dbReference type="InParanoid" id="A0A0L0HB18"/>
<dbReference type="InterPro" id="IPR001841">
    <property type="entry name" value="Znf_RING"/>
</dbReference>
<feature type="domain" description="RING-type" evidence="6">
    <location>
        <begin position="581"/>
        <end position="622"/>
    </location>
</feature>
<dbReference type="GO" id="GO:0061630">
    <property type="term" value="F:ubiquitin protein ligase activity"/>
    <property type="evidence" value="ECO:0007669"/>
    <property type="project" value="TreeGrafter"/>
</dbReference>
<feature type="compositionally biased region" description="Polar residues" evidence="5">
    <location>
        <begin position="251"/>
        <end position="270"/>
    </location>
</feature>
<keyword evidence="2 4" id="KW-0863">Zinc-finger</keyword>
<feature type="region of interest" description="Disordered" evidence="5">
    <location>
        <begin position="153"/>
        <end position="434"/>
    </location>
</feature>
<dbReference type="GeneID" id="27689113"/>
<evidence type="ECO:0000256" key="1">
    <source>
        <dbReference type="ARBA" id="ARBA00022723"/>
    </source>
</evidence>
<feature type="compositionally biased region" description="Polar residues" evidence="5">
    <location>
        <begin position="384"/>
        <end position="396"/>
    </location>
</feature>
<feature type="compositionally biased region" description="Basic and acidic residues" evidence="5">
    <location>
        <begin position="37"/>
        <end position="55"/>
    </location>
</feature>
<keyword evidence="8" id="KW-1185">Reference proteome</keyword>
<evidence type="ECO:0000259" key="6">
    <source>
        <dbReference type="PROSITE" id="PS50089"/>
    </source>
</evidence>
<dbReference type="AlphaFoldDB" id="A0A0L0HB18"/>
<accession>A0A0L0HB18</accession>
<feature type="compositionally biased region" description="Low complexity" evidence="5">
    <location>
        <begin position="286"/>
        <end position="297"/>
    </location>
</feature>
<dbReference type="PANTHER" id="PTHR45931:SF3">
    <property type="entry name" value="RING ZINC FINGER-CONTAINING PROTEIN"/>
    <property type="match status" value="1"/>
</dbReference>
<dbReference type="GO" id="GO:0008270">
    <property type="term" value="F:zinc ion binding"/>
    <property type="evidence" value="ECO:0007669"/>
    <property type="project" value="UniProtKB-KW"/>
</dbReference>
<organism evidence="7 8">
    <name type="scientific">Spizellomyces punctatus (strain DAOM BR117)</name>
    <dbReference type="NCBI Taxonomy" id="645134"/>
    <lineage>
        <taxon>Eukaryota</taxon>
        <taxon>Fungi</taxon>
        <taxon>Fungi incertae sedis</taxon>
        <taxon>Chytridiomycota</taxon>
        <taxon>Chytridiomycota incertae sedis</taxon>
        <taxon>Chytridiomycetes</taxon>
        <taxon>Spizellomycetales</taxon>
        <taxon>Spizellomycetaceae</taxon>
        <taxon>Spizellomyces</taxon>
    </lineage>
</organism>
<evidence type="ECO:0000256" key="5">
    <source>
        <dbReference type="SAM" id="MobiDB-lite"/>
    </source>
</evidence>
<dbReference type="CDD" id="cd16467">
    <property type="entry name" value="RING-H2_RNF6-like"/>
    <property type="match status" value="1"/>
</dbReference>
<dbReference type="OMA" id="LLCEHRY"/>
<dbReference type="Gene3D" id="3.30.40.10">
    <property type="entry name" value="Zinc/RING finger domain, C3HC4 (zinc finger)"/>
    <property type="match status" value="1"/>
</dbReference>
<name>A0A0L0HB18_SPIPD</name>
<feature type="region of interest" description="Disordered" evidence="5">
    <location>
        <begin position="1"/>
        <end position="132"/>
    </location>
</feature>
<dbReference type="STRING" id="645134.A0A0L0HB18"/>
<protein>
    <recommendedName>
        <fullName evidence="6">RING-type domain-containing protein</fullName>
    </recommendedName>
</protein>
<reference evidence="7 8" key="1">
    <citation type="submission" date="2009-08" db="EMBL/GenBank/DDBJ databases">
        <title>The Genome Sequence of Spizellomyces punctatus strain DAOM BR117.</title>
        <authorList>
            <consortium name="The Broad Institute Genome Sequencing Platform"/>
            <person name="Russ C."/>
            <person name="Cuomo C."/>
            <person name="Shea T."/>
            <person name="Young S.K."/>
            <person name="Zeng Q."/>
            <person name="Koehrsen M."/>
            <person name="Haas B."/>
            <person name="Borodovsky M."/>
            <person name="Guigo R."/>
            <person name="Alvarado L."/>
            <person name="Berlin A."/>
            <person name="Bochicchio J."/>
            <person name="Borenstein D."/>
            <person name="Chapman S."/>
            <person name="Chen Z."/>
            <person name="Engels R."/>
            <person name="Freedman E."/>
            <person name="Gellesch M."/>
            <person name="Goldberg J."/>
            <person name="Griggs A."/>
            <person name="Gujja S."/>
            <person name="Heiman D."/>
            <person name="Hepburn T."/>
            <person name="Howarth C."/>
            <person name="Jen D."/>
            <person name="Larson L."/>
            <person name="Lewis B."/>
            <person name="Mehta T."/>
            <person name="Park D."/>
            <person name="Pearson M."/>
            <person name="Roberts A."/>
            <person name="Saif S."/>
            <person name="Shenoy N."/>
            <person name="Sisk P."/>
            <person name="Stolte C."/>
            <person name="Sykes S."/>
            <person name="Thomson T."/>
            <person name="Walk T."/>
            <person name="White J."/>
            <person name="Yandava C."/>
            <person name="Burger G."/>
            <person name="Gray M.W."/>
            <person name="Holland P.W.H."/>
            <person name="King N."/>
            <person name="Lang F.B.F."/>
            <person name="Roger A.J."/>
            <person name="Ruiz-Trillo I."/>
            <person name="Lander E."/>
            <person name="Nusbaum C."/>
        </authorList>
    </citation>
    <scope>NUCLEOTIDE SEQUENCE [LARGE SCALE GENOMIC DNA]</scope>
    <source>
        <strain evidence="7 8">DAOM BR117</strain>
    </source>
</reference>
<feature type="compositionally biased region" description="Polar residues" evidence="5">
    <location>
        <begin position="357"/>
        <end position="370"/>
    </location>
</feature>
<keyword evidence="3" id="KW-0862">Zinc</keyword>
<keyword evidence="1" id="KW-0479">Metal-binding</keyword>
<dbReference type="InterPro" id="IPR051834">
    <property type="entry name" value="RING_finger_E3_ligase"/>
</dbReference>
<dbReference type="PANTHER" id="PTHR45931">
    <property type="entry name" value="SI:CH211-59O9.10"/>
    <property type="match status" value="1"/>
</dbReference>
<dbReference type="SMART" id="SM00184">
    <property type="entry name" value="RING"/>
    <property type="match status" value="1"/>
</dbReference>
<dbReference type="VEuPathDB" id="FungiDB:SPPG_05759"/>
<dbReference type="Proteomes" id="UP000053201">
    <property type="component" value="Unassembled WGS sequence"/>
</dbReference>
<dbReference type="Pfam" id="PF13639">
    <property type="entry name" value="zf-RING_2"/>
    <property type="match status" value="1"/>
</dbReference>
<sequence length="627" mass="67486">MSVDSAYESQRTSRGASILDEDSLSDDGLPKARTSGKRSDHYHLLETESERRAASDPETAGIPSRRGPAASCRSAATVRPMSSDAGPSHTPEQRRTAHLSGNESDDLQSPGFYLGNRSKGHSTSGSHRLGQSNFRDPALQFFLEGPSVWEPSSIEHSRAASASSGHSMDHGAILKDDRAPVSSTTSRHEKRAGLSQRCNGGAVTSARYPGSSSRSLSTAIESSNTSDIRSTDSDDSNRSPGRKRKRKPDAGSSSSLTPDPSRTAINTTRLNDVIDLTSPGTSAIGSSSTVPTTSSSTFRINGSSSGAGSRTQRARALWGELEEPDHANASSSRTIQSSRRTQPEARGALSALGSFGTRPSSVHITASSSTNDDEPGSIPLPLSANRQTAASNSRLPQTLGGRVLSEAPRRAVAAHSRGSTPTEPRRPSSPRTMSDEDLARMLQEEEYGALQPPNFNASMEQLRAIGVQADNLARGSIRRRQARPRWRENMRNADVDMDLLMAYELAEQLGADMIPNLMDGLASNPENYLPDEELDTSYEALLALSERIGAAKPKGLSRHLVESLPRKKYKPGSMSAEEAKCTVCLSEYDAGDSLKGTPCAHWFHDECIDRWLKDHSTCPICRTEIDS</sequence>
<dbReference type="GO" id="GO:0006511">
    <property type="term" value="P:ubiquitin-dependent protein catabolic process"/>
    <property type="evidence" value="ECO:0007669"/>
    <property type="project" value="TreeGrafter"/>
</dbReference>
<feature type="compositionally biased region" description="Polar residues" evidence="5">
    <location>
        <begin position="210"/>
        <end position="221"/>
    </location>
</feature>
<dbReference type="SUPFAM" id="SSF57850">
    <property type="entry name" value="RING/U-box"/>
    <property type="match status" value="1"/>
</dbReference>
<evidence type="ECO:0000256" key="4">
    <source>
        <dbReference type="PROSITE-ProRule" id="PRU00175"/>
    </source>
</evidence>
<evidence type="ECO:0000313" key="8">
    <source>
        <dbReference type="Proteomes" id="UP000053201"/>
    </source>
</evidence>
<dbReference type="RefSeq" id="XP_016606820.1">
    <property type="nucleotide sequence ID" value="XM_016753969.1"/>
</dbReference>
<feature type="compositionally biased region" description="Basic and acidic residues" evidence="5">
    <location>
        <begin position="167"/>
        <end position="179"/>
    </location>
</feature>
<proteinExistence type="predicted"/>
<feature type="compositionally biased region" description="Low complexity" evidence="5">
    <location>
        <begin position="330"/>
        <end position="340"/>
    </location>
</feature>
<evidence type="ECO:0000256" key="3">
    <source>
        <dbReference type="ARBA" id="ARBA00022833"/>
    </source>
</evidence>
<feature type="compositionally biased region" description="Polar residues" evidence="5">
    <location>
        <begin position="121"/>
        <end position="132"/>
    </location>
</feature>
<feature type="compositionally biased region" description="Polar residues" evidence="5">
    <location>
        <begin position="298"/>
        <end position="311"/>
    </location>
</feature>
<dbReference type="OrthoDB" id="8062037at2759"/>
<dbReference type="EMBL" id="KQ257459">
    <property type="protein sequence ID" value="KNC98780.1"/>
    <property type="molecule type" value="Genomic_DNA"/>
</dbReference>